<dbReference type="Pfam" id="PF10232">
    <property type="entry name" value="Med8"/>
    <property type="match status" value="1"/>
</dbReference>
<dbReference type="GO" id="GO:0070847">
    <property type="term" value="C:core mediator complex"/>
    <property type="evidence" value="ECO:0007669"/>
    <property type="project" value="TreeGrafter"/>
</dbReference>
<evidence type="ECO:0000256" key="4">
    <source>
        <dbReference type="ARBA" id="ARBA00023015"/>
    </source>
</evidence>
<comment type="caution">
    <text evidence="11">The sequence shown here is derived from an EMBL/GenBank/DDBJ whole genome shotgun (WGS) entry which is preliminary data.</text>
</comment>
<dbReference type="AlphaFoldDB" id="A0A9P4URA3"/>
<keyword evidence="5 9" id="KW-0010">Activator</keyword>
<keyword evidence="7 9" id="KW-0539">Nucleus</keyword>
<evidence type="ECO:0000313" key="12">
    <source>
        <dbReference type="Proteomes" id="UP000799441"/>
    </source>
</evidence>
<feature type="region of interest" description="Disordered" evidence="10">
    <location>
        <begin position="180"/>
        <end position="217"/>
    </location>
</feature>
<name>A0A9P4URA3_9PEZI</name>
<protein>
    <recommendedName>
        <fullName evidence="3 9">Mediator of RNA polymerase II transcription subunit 8</fullName>
    </recommendedName>
    <alternativeName>
        <fullName evidence="8 9">Mediator complex subunit 8</fullName>
    </alternativeName>
</protein>
<dbReference type="Gene3D" id="1.20.58.1710">
    <property type="match status" value="1"/>
</dbReference>
<accession>A0A9P4URA3</accession>
<comment type="subunit">
    <text evidence="9">Component of the Mediator complex.</text>
</comment>
<evidence type="ECO:0000256" key="8">
    <source>
        <dbReference type="ARBA" id="ARBA00031261"/>
    </source>
</evidence>
<evidence type="ECO:0000256" key="7">
    <source>
        <dbReference type="ARBA" id="ARBA00023242"/>
    </source>
</evidence>
<evidence type="ECO:0000256" key="3">
    <source>
        <dbReference type="ARBA" id="ARBA00020637"/>
    </source>
</evidence>
<comment type="similarity">
    <text evidence="2 9">Belongs to the Mediator complex subunit 8 family.</text>
</comment>
<dbReference type="PANTHER" id="PTHR13074">
    <property type="entry name" value="MEDIATOR OF RNA POLYMERASE II TRANSCRIPTION SUBUNIT 8"/>
    <property type="match status" value="1"/>
</dbReference>
<dbReference type="Gene3D" id="6.10.250.2610">
    <property type="match status" value="1"/>
</dbReference>
<evidence type="ECO:0000256" key="1">
    <source>
        <dbReference type="ARBA" id="ARBA00004123"/>
    </source>
</evidence>
<keyword evidence="12" id="KW-1185">Reference proteome</keyword>
<gene>
    <name evidence="9" type="primary">MED8</name>
    <name evidence="11" type="ORF">K431DRAFT_223308</name>
</gene>
<evidence type="ECO:0000256" key="5">
    <source>
        <dbReference type="ARBA" id="ARBA00023159"/>
    </source>
</evidence>
<dbReference type="GO" id="GO:0000978">
    <property type="term" value="F:RNA polymerase II cis-regulatory region sequence-specific DNA binding"/>
    <property type="evidence" value="ECO:0007669"/>
    <property type="project" value="TreeGrafter"/>
</dbReference>
<keyword evidence="4 9" id="KW-0805">Transcription regulation</keyword>
<evidence type="ECO:0000313" key="11">
    <source>
        <dbReference type="EMBL" id="KAF2721875.1"/>
    </source>
</evidence>
<dbReference type="PANTHER" id="PTHR13074:SF9">
    <property type="entry name" value="MEDIATOR OF RNA POLYMERASE II TRANSCRIPTION SUBUNIT 8"/>
    <property type="match status" value="1"/>
</dbReference>
<evidence type="ECO:0000256" key="2">
    <source>
        <dbReference type="ARBA" id="ARBA00005716"/>
    </source>
</evidence>
<dbReference type="InterPro" id="IPR019364">
    <property type="entry name" value="Mediatior_Med8_fun/met"/>
</dbReference>
<comment type="subcellular location">
    <subcellularLocation>
        <location evidence="1 9">Nucleus</location>
    </subcellularLocation>
</comment>
<dbReference type="OrthoDB" id="5329317at2759"/>
<evidence type="ECO:0000256" key="10">
    <source>
        <dbReference type="SAM" id="MobiDB-lite"/>
    </source>
</evidence>
<reference evidence="11" key="1">
    <citation type="journal article" date="2020" name="Stud. Mycol.">
        <title>101 Dothideomycetes genomes: a test case for predicting lifestyles and emergence of pathogens.</title>
        <authorList>
            <person name="Haridas S."/>
            <person name="Albert R."/>
            <person name="Binder M."/>
            <person name="Bloem J."/>
            <person name="Labutti K."/>
            <person name="Salamov A."/>
            <person name="Andreopoulos B."/>
            <person name="Baker S."/>
            <person name="Barry K."/>
            <person name="Bills G."/>
            <person name="Bluhm B."/>
            <person name="Cannon C."/>
            <person name="Castanera R."/>
            <person name="Culley D."/>
            <person name="Daum C."/>
            <person name="Ezra D."/>
            <person name="Gonzalez J."/>
            <person name="Henrissat B."/>
            <person name="Kuo A."/>
            <person name="Liang C."/>
            <person name="Lipzen A."/>
            <person name="Lutzoni F."/>
            <person name="Magnuson J."/>
            <person name="Mondo S."/>
            <person name="Nolan M."/>
            <person name="Ohm R."/>
            <person name="Pangilinan J."/>
            <person name="Park H.-J."/>
            <person name="Ramirez L."/>
            <person name="Alfaro M."/>
            <person name="Sun H."/>
            <person name="Tritt A."/>
            <person name="Yoshinaga Y."/>
            <person name="Zwiers L.-H."/>
            <person name="Turgeon B."/>
            <person name="Goodwin S."/>
            <person name="Spatafora J."/>
            <person name="Crous P."/>
            <person name="Grigoriev I."/>
        </authorList>
    </citation>
    <scope>NUCLEOTIDE SEQUENCE</scope>
    <source>
        <strain evidence="11">CBS 116435</strain>
    </source>
</reference>
<sequence>MATSPEKLPPENLRALDQLRVRLHTLSTSLGELRFSLQMQDPLPSWPQIQSSAQILSHHLSQLLETFQQNERFFKQAHAYPLPSFPGHTQHALIQQILRKKLEPSVENWVLNHAKETKVEGALNKDEQKQLLNWAGPASQDIVKGMLEDGDFDSSFTLKEEDEGVENVITGIKRKLYDADEEEGAEGLEGDKMEEDKMPNQEEQERTESVKIGVVPGQPATPLESVLKFMCIGTLTQKTGAK</sequence>
<feature type="compositionally biased region" description="Basic and acidic residues" evidence="10">
    <location>
        <begin position="189"/>
        <end position="209"/>
    </location>
</feature>
<organism evidence="11 12">
    <name type="scientific">Polychaeton citri CBS 116435</name>
    <dbReference type="NCBI Taxonomy" id="1314669"/>
    <lineage>
        <taxon>Eukaryota</taxon>
        <taxon>Fungi</taxon>
        <taxon>Dikarya</taxon>
        <taxon>Ascomycota</taxon>
        <taxon>Pezizomycotina</taxon>
        <taxon>Dothideomycetes</taxon>
        <taxon>Dothideomycetidae</taxon>
        <taxon>Capnodiales</taxon>
        <taxon>Capnodiaceae</taxon>
        <taxon>Polychaeton</taxon>
    </lineage>
</organism>
<keyword evidence="6 9" id="KW-0804">Transcription</keyword>
<proteinExistence type="inferred from homology"/>
<dbReference type="GO" id="GO:0006357">
    <property type="term" value="P:regulation of transcription by RNA polymerase II"/>
    <property type="evidence" value="ECO:0007669"/>
    <property type="project" value="InterPro"/>
</dbReference>
<dbReference type="GO" id="GO:0003712">
    <property type="term" value="F:transcription coregulator activity"/>
    <property type="evidence" value="ECO:0007669"/>
    <property type="project" value="InterPro"/>
</dbReference>
<comment type="function">
    <text evidence="9">Component of the Mediator complex, a coactivator involved in the regulated transcription of nearly all RNA polymerase II-dependent genes. Mediator functions as a bridge to convey information from gene-specific regulatory proteins to the basal RNA polymerase II transcription machinery. Mediator is recruited to promoters by direct interactions with regulatory proteins and serves as a scaffold for the assembly of a functional preinitiation complex with RNA polymerase II and the general transcription factors.</text>
</comment>
<evidence type="ECO:0000256" key="6">
    <source>
        <dbReference type="ARBA" id="ARBA00023163"/>
    </source>
</evidence>
<dbReference type="EMBL" id="MU003787">
    <property type="protein sequence ID" value="KAF2721875.1"/>
    <property type="molecule type" value="Genomic_DNA"/>
</dbReference>
<dbReference type="GO" id="GO:0016592">
    <property type="term" value="C:mediator complex"/>
    <property type="evidence" value="ECO:0007669"/>
    <property type="project" value="InterPro"/>
</dbReference>
<evidence type="ECO:0000256" key="9">
    <source>
        <dbReference type="RuleBase" id="RU364144"/>
    </source>
</evidence>
<dbReference type="Proteomes" id="UP000799441">
    <property type="component" value="Unassembled WGS sequence"/>
</dbReference>